<dbReference type="Proteomes" id="UP000501253">
    <property type="component" value="Chromosome"/>
</dbReference>
<keyword evidence="2 4" id="KW-0808">Transferase</keyword>
<dbReference type="GO" id="GO:0003723">
    <property type="term" value="F:RNA binding"/>
    <property type="evidence" value="ECO:0007669"/>
    <property type="project" value="InterPro"/>
</dbReference>
<evidence type="ECO:0000313" key="4">
    <source>
        <dbReference type="EMBL" id="QJA05458.1"/>
    </source>
</evidence>
<dbReference type="Gene3D" id="3.40.1280.10">
    <property type="match status" value="1"/>
</dbReference>
<dbReference type="SUPFAM" id="SSF75217">
    <property type="entry name" value="alpha/beta knot"/>
    <property type="match status" value="1"/>
</dbReference>
<evidence type="ECO:0000256" key="2">
    <source>
        <dbReference type="ARBA" id="ARBA00022679"/>
    </source>
</evidence>
<keyword evidence="5" id="KW-1185">Reference proteome</keyword>
<name>A0A6H1WQM0_9BACT</name>
<dbReference type="EMBL" id="CP042909">
    <property type="protein sequence ID" value="QJA05458.1"/>
    <property type="molecule type" value="Genomic_DNA"/>
</dbReference>
<dbReference type="GO" id="GO:0008173">
    <property type="term" value="F:RNA methyltransferase activity"/>
    <property type="evidence" value="ECO:0007669"/>
    <property type="project" value="InterPro"/>
</dbReference>
<accession>A0A6H1WQM0</accession>
<dbReference type="GO" id="GO:0006396">
    <property type="term" value="P:RNA processing"/>
    <property type="evidence" value="ECO:0007669"/>
    <property type="project" value="InterPro"/>
</dbReference>
<proteinExistence type="predicted"/>
<dbReference type="AlphaFoldDB" id="A0A6H1WQM0"/>
<dbReference type="GO" id="GO:0005829">
    <property type="term" value="C:cytosol"/>
    <property type="evidence" value="ECO:0007669"/>
    <property type="project" value="TreeGrafter"/>
</dbReference>
<dbReference type="RefSeq" id="WP_168718823.1">
    <property type="nucleotide sequence ID" value="NZ_CP042909.1"/>
</dbReference>
<dbReference type="InterPro" id="IPR004441">
    <property type="entry name" value="rRNA_MeTrfase_TrmH"/>
</dbReference>
<dbReference type="PANTHER" id="PTHR46429:SF1">
    <property type="entry name" value="23S RRNA (GUANOSINE-2'-O-)-METHYLTRANSFERASE RLMB"/>
    <property type="match status" value="1"/>
</dbReference>
<dbReference type="CDD" id="cd18097">
    <property type="entry name" value="SpoU-like"/>
    <property type="match status" value="1"/>
</dbReference>
<dbReference type="InterPro" id="IPR029028">
    <property type="entry name" value="Alpha/beta_knot_MTases"/>
</dbReference>
<evidence type="ECO:0000256" key="1">
    <source>
        <dbReference type="ARBA" id="ARBA00022603"/>
    </source>
</evidence>
<keyword evidence="1 4" id="KW-0489">Methyltransferase</keyword>
<feature type="domain" description="tRNA/rRNA methyltransferase SpoU type" evidence="3">
    <location>
        <begin position="65"/>
        <end position="202"/>
    </location>
</feature>
<sequence>MMEKTPGCSEALYYTCESCRLRFPSLESLKRCPACGGGLRFFLSRPLEKDGPKERKLLEPSCVGVLENLRSAWNVGSIFRTAEAAGLSHLYLCGITPAGDHPAVAKTALGAEEVLPWSHHPNALELTRRLQKEGFFLLALETEGSRPWHPGLELPEQPLALVVGNELCGVDPEVLSLCDLVLQLPMRGYKRSLNVAVAFGVLALWLSARRSIPR</sequence>
<reference evidence="4 5" key="1">
    <citation type="submission" date="2019-08" db="EMBL/GenBank/DDBJ databases">
        <title>Complete genome sequence of Thermosulfurimonas marina SU872T, an anaerobic thermophilic chemolithoautotrophic bacterium isolated from a shallow marine hydrothermal vent.</title>
        <authorList>
            <person name="Allioux M."/>
            <person name="Jebbar M."/>
            <person name="Slobodkina G."/>
            <person name="Slobodkin A."/>
            <person name="Moalic Y."/>
            <person name="Frolova A."/>
            <person name="Shao Z."/>
            <person name="Alain K."/>
        </authorList>
    </citation>
    <scope>NUCLEOTIDE SEQUENCE [LARGE SCALE GENOMIC DNA]</scope>
    <source>
        <strain evidence="4 5">SU872</strain>
    </source>
</reference>
<dbReference type="KEGG" id="tmai:FVE67_01030"/>
<protein>
    <submittedName>
        <fullName evidence="4">RNA methyltransferase</fullName>
    </submittedName>
</protein>
<gene>
    <name evidence="4" type="ORF">FVE67_01030</name>
</gene>
<dbReference type="PANTHER" id="PTHR46429">
    <property type="entry name" value="23S RRNA (GUANOSINE-2'-O-)-METHYLTRANSFERASE RLMB"/>
    <property type="match status" value="1"/>
</dbReference>
<dbReference type="InterPro" id="IPR001537">
    <property type="entry name" value="SpoU_MeTrfase"/>
</dbReference>
<organism evidence="4 5">
    <name type="scientific">Thermosulfurimonas marina</name>
    <dbReference type="NCBI Taxonomy" id="2047767"/>
    <lineage>
        <taxon>Bacteria</taxon>
        <taxon>Pseudomonadati</taxon>
        <taxon>Thermodesulfobacteriota</taxon>
        <taxon>Thermodesulfobacteria</taxon>
        <taxon>Thermodesulfobacteriales</taxon>
        <taxon>Thermodesulfobacteriaceae</taxon>
        <taxon>Thermosulfurimonas</taxon>
    </lineage>
</organism>
<evidence type="ECO:0000259" key="3">
    <source>
        <dbReference type="Pfam" id="PF00588"/>
    </source>
</evidence>
<dbReference type="Pfam" id="PF00588">
    <property type="entry name" value="SpoU_methylase"/>
    <property type="match status" value="1"/>
</dbReference>
<evidence type="ECO:0000313" key="5">
    <source>
        <dbReference type="Proteomes" id="UP000501253"/>
    </source>
</evidence>
<dbReference type="InterPro" id="IPR029026">
    <property type="entry name" value="tRNA_m1G_MTases_N"/>
</dbReference>
<dbReference type="GO" id="GO:0032259">
    <property type="term" value="P:methylation"/>
    <property type="evidence" value="ECO:0007669"/>
    <property type="project" value="UniProtKB-KW"/>
</dbReference>